<evidence type="ECO:0000313" key="2">
    <source>
        <dbReference type="Proteomes" id="UP001169719"/>
    </source>
</evidence>
<organism evidence="1 2">
    <name type="scientific">Vibrio agarivorans</name>
    <dbReference type="NCBI Taxonomy" id="153622"/>
    <lineage>
        <taxon>Bacteria</taxon>
        <taxon>Pseudomonadati</taxon>
        <taxon>Pseudomonadota</taxon>
        <taxon>Gammaproteobacteria</taxon>
        <taxon>Vibrionales</taxon>
        <taxon>Vibrionaceae</taxon>
        <taxon>Vibrio</taxon>
    </lineage>
</organism>
<dbReference type="Proteomes" id="UP001169719">
    <property type="component" value="Unassembled WGS sequence"/>
</dbReference>
<gene>
    <name evidence="1" type="ORF">QWJ08_21635</name>
</gene>
<comment type="caution">
    <text evidence="1">The sequence shown here is derived from an EMBL/GenBank/DDBJ whole genome shotgun (WGS) entry which is preliminary data.</text>
</comment>
<name>A0ABT7Y7J4_9VIBR</name>
<sequence length="240" mass="27697">MAKLTQYLNQKNNSERRLANDLLFFDQLRMRSAVKQEYVELGFADTTVELLTDKYMDDPTIEAVVSVHRSGKMTHGIIESSGAIEVFSNILQVRHREFEQVLKALSLKATASLVIDHRCSLEGPKCVARIRRDYEEYIDDGYRKLLYKKRDMYKEFNPSDVEIEQMVTTPQRKPKRLSFLEIKYLEDAYNACKSEGIRGLPLFTECAERSCTLINQIIDIINASEDRGHFVSDDIEAALK</sequence>
<dbReference type="RefSeq" id="WP_289964144.1">
    <property type="nucleotide sequence ID" value="NZ_JAUEOZ010000003.1"/>
</dbReference>
<dbReference type="EMBL" id="JAUEOZ010000003">
    <property type="protein sequence ID" value="MDN2483961.1"/>
    <property type="molecule type" value="Genomic_DNA"/>
</dbReference>
<evidence type="ECO:0000313" key="1">
    <source>
        <dbReference type="EMBL" id="MDN2483961.1"/>
    </source>
</evidence>
<reference evidence="1" key="1">
    <citation type="submission" date="2024-05" db="EMBL/GenBank/DDBJ databases">
        <title>Genome Sequences of Four Agar- Degrading Marine Bacteria.</title>
        <authorList>
            <person name="Phillips E.K."/>
            <person name="Shaffer J.C."/>
            <person name="Henson M.W."/>
            <person name="Temperton B."/>
            <person name="Thrash C.J."/>
            <person name="Martin M.O."/>
        </authorList>
    </citation>
    <scope>NUCLEOTIDE SEQUENCE</scope>
    <source>
        <strain evidence="1">EKP203</strain>
    </source>
</reference>
<keyword evidence="2" id="KW-1185">Reference proteome</keyword>
<proteinExistence type="predicted"/>
<protein>
    <submittedName>
        <fullName evidence="1">Uncharacterized protein</fullName>
    </submittedName>
</protein>
<accession>A0ABT7Y7J4</accession>